<dbReference type="GO" id="GO:0004519">
    <property type="term" value="F:endonuclease activity"/>
    <property type="evidence" value="ECO:0007669"/>
    <property type="project" value="InterPro"/>
</dbReference>
<geneLocation type="mitochondrion" evidence="2"/>
<dbReference type="RefSeq" id="YP_009162963.1">
    <property type="nucleotide sequence ID" value="NC_027730.1"/>
</dbReference>
<feature type="domain" description="Homing endonuclease LAGLIDADG" evidence="1">
    <location>
        <begin position="2"/>
        <end position="146"/>
    </location>
</feature>
<proteinExistence type="predicted"/>
<dbReference type="InterPro" id="IPR004860">
    <property type="entry name" value="LAGLIDADG_dom"/>
</dbReference>
<organism evidence="2">
    <name type="scientific">Phycomyces blakesleeanus</name>
    <dbReference type="NCBI Taxonomy" id="4837"/>
    <lineage>
        <taxon>Eukaryota</taxon>
        <taxon>Fungi</taxon>
        <taxon>Fungi incertae sedis</taxon>
        <taxon>Mucoromycota</taxon>
        <taxon>Mucoromycotina</taxon>
        <taxon>Mucoromycetes</taxon>
        <taxon>Mucorales</taxon>
        <taxon>Phycomycetaceae</taxon>
        <taxon>Phycomyces</taxon>
    </lineage>
</organism>
<dbReference type="EMBL" id="KR809878">
    <property type="protein sequence ID" value="AKT93729.1"/>
    <property type="molecule type" value="Genomic_DNA"/>
</dbReference>
<sequence length="168" mass="19575">MFGQTSVEHKAYYESVFKLFEPYCTADIKSYLKTWTDKRNGKVYQSLFFATMALPCFNPFREYFYSDGKKIVPSNIDVLLTDIGLAHWIMDDGSKHGKGLHLNVYAFSEEDIKRLTDTLSNKFGLKCSVHTPNGKPRIYVWAESMIQLRAIVKHYMHPTMHYKIDEIN</sequence>
<dbReference type="InterPro" id="IPR027434">
    <property type="entry name" value="Homing_endonucl"/>
</dbReference>
<protein>
    <recommendedName>
        <fullName evidence="1">Homing endonuclease LAGLIDADG domain-containing protein</fullName>
    </recommendedName>
</protein>
<dbReference type="GeneID" id="25396681"/>
<reference evidence="2" key="1">
    <citation type="submission" date="2015-05" db="EMBL/GenBank/DDBJ databases">
        <authorList>
            <person name="Wang D.B."/>
            <person name="Wang M."/>
        </authorList>
    </citation>
    <scope>NUCLEOTIDE SEQUENCE</scope>
    <source>
        <strain evidence="2">NRRL 1555</strain>
    </source>
</reference>
<dbReference type="Pfam" id="PF03161">
    <property type="entry name" value="LAGLIDADG_2"/>
    <property type="match status" value="1"/>
</dbReference>
<evidence type="ECO:0000259" key="1">
    <source>
        <dbReference type="Pfam" id="PF03161"/>
    </source>
</evidence>
<evidence type="ECO:0000313" key="2">
    <source>
        <dbReference type="EMBL" id="AKT93729.1"/>
    </source>
</evidence>
<gene>
    <name evidence="2" type="primary">orf168</name>
</gene>
<dbReference type="AlphaFoldDB" id="A0A0K1HNT1"/>
<accession>A0A0K1HNT1</accession>
<dbReference type="Gene3D" id="3.10.28.10">
    <property type="entry name" value="Homing endonucleases"/>
    <property type="match status" value="2"/>
</dbReference>
<dbReference type="SUPFAM" id="SSF55608">
    <property type="entry name" value="Homing endonucleases"/>
    <property type="match status" value="1"/>
</dbReference>
<name>A0A0K1HNT1_PHYBL</name>
<keyword evidence="2" id="KW-0496">Mitochondrion</keyword>